<comment type="caution">
    <text evidence="5">The sequence shown here is derived from an EMBL/GenBank/DDBJ whole genome shotgun (WGS) entry which is preliminary data.</text>
</comment>
<dbReference type="Proteomes" id="UP000334990">
    <property type="component" value="Unassembled WGS sequence"/>
</dbReference>
<feature type="domain" description="Cobalamin-independent methionine synthase MetE C-terminal/archaeal" evidence="4">
    <location>
        <begin position="7"/>
        <end position="337"/>
    </location>
</feature>
<dbReference type="Pfam" id="PF01717">
    <property type="entry name" value="Meth_synt_2"/>
    <property type="match status" value="1"/>
</dbReference>
<dbReference type="Gene3D" id="3.20.20.210">
    <property type="match status" value="1"/>
</dbReference>
<evidence type="ECO:0000313" key="5">
    <source>
        <dbReference type="EMBL" id="GES00383.1"/>
    </source>
</evidence>
<dbReference type="GO" id="GO:0008270">
    <property type="term" value="F:zinc ion binding"/>
    <property type="evidence" value="ECO:0007669"/>
    <property type="project" value="InterPro"/>
</dbReference>
<dbReference type="AlphaFoldDB" id="A0A5M3VZ72"/>
<dbReference type="EMBL" id="BLAD01000044">
    <property type="protein sequence ID" value="GES00383.1"/>
    <property type="molecule type" value="Genomic_DNA"/>
</dbReference>
<keyword evidence="6" id="KW-1185">Reference proteome</keyword>
<reference evidence="5 6" key="1">
    <citation type="submission" date="2019-10" db="EMBL/GenBank/DDBJ databases">
        <title>Whole genome shotgun sequence of Acrocarpospora corrugata NBRC 13972.</title>
        <authorList>
            <person name="Ichikawa N."/>
            <person name="Kimura A."/>
            <person name="Kitahashi Y."/>
            <person name="Komaki H."/>
            <person name="Oguchi A."/>
        </authorList>
    </citation>
    <scope>NUCLEOTIDE SEQUENCE [LARGE SCALE GENOMIC DNA]</scope>
    <source>
        <strain evidence="5 6">NBRC 13972</strain>
    </source>
</reference>
<evidence type="ECO:0000256" key="2">
    <source>
        <dbReference type="ARBA" id="ARBA00022723"/>
    </source>
</evidence>
<protein>
    <submittedName>
        <fullName evidence="5">Methionine synthase</fullName>
    </submittedName>
</protein>
<dbReference type="PANTHER" id="PTHR30519">
    <property type="entry name" value="5-METHYLTETRAHYDROPTEROYLTRIGLUTAMATE--HOMOCYSTEINE METHYLTRANSFERASE"/>
    <property type="match status" value="1"/>
</dbReference>
<dbReference type="InterPro" id="IPR002629">
    <property type="entry name" value="Met_Synth_C/arc"/>
</dbReference>
<keyword evidence="2" id="KW-0479">Metal-binding</keyword>
<proteinExistence type="predicted"/>
<dbReference type="RefSeq" id="WP_155336723.1">
    <property type="nucleotide sequence ID" value="NZ_BAAABN010000033.1"/>
</dbReference>
<evidence type="ECO:0000313" key="6">
    <source>
        <dbReference type="Proteomes" id="UP000334990"/>
    </source>
</evidence>
<accession>A0A5M3VZ72</accession>
<dbReference type="InterPro" id="IPR038071">
    <property type="entry name" value="UROD/MetE-like_sf"/>
</dbReference>
<comment type="cofactor">
    <cofactor evidence="1">
        <name>Zn(2+)</name>
        <dbReference type="ChEBI" id="CHEBI:29105"/>
    </cofactor>
</comment>
<dbReference type="GO" id="GO:0009086">
    <property type="term" value="P:methionine biosynthetic process"/>
    <property type="evidence" value="ECO:0007669"/>
    <property type="project" value="InterPro"/>
</dbReference>
<name>A0A5M3VZ72_9ACTN</name>
<evidence type="ECO:0000256" key="1">
    <source>
        <dbReference type="ARBA" id="ARBA00001947"/>
    </source>
</evidence>
<gene>
    <name evidence="5" type="ORF">Acor_24470</name>
</gene>
<dbReference type="SUPFAM" id="SSF51726">
    <property type="entry name" value="UROD/MetE-like"/>
    <property type="match status" value="1"/>
</dbReference>
<evidence type="ECO:0000256" key="3">
    <source>
        <dbReference type="ARBA" id="ARBA00022833"/>
    </source>
</evidence>
<sequence length="345" mass="37649">MAVDDALVTTVVGSYPQPDWLVNREMLGSRLPPRVRAQEIWRIPEEFLAEAQDDATIIAIRDMERAGIEIVTDGEIRRESYSNRFATALDGMDVENPGTAIDRTGHPNPVPRAVGPIHRVRPVGVEDLEFLRRNTDRPVKITLPGPFTMAQQAQDDFFGDRRSLALALAEAVRAEVTDLFAAGADIVQLDEPYLQARPEAAREYAIEAINRAVEGLPGTIALHTCFGYAAIVHERPPGYSFLAELNDCAADLIAIETAQPGLDLSILGQLSDKGVILGVVDLSDPAVETPGTIAARIREALRYHAPDKLQIAPDCGMKYLPRARAFAKLQAMTEAARIVRAELAG</sequence>
<evidence type="ECO:0000259" key="4">
    <source>
        <dbReference type="Pfam" id="PF01717"/>
    </source>
</evidence>
<dbReference type="GO" id="GO:0003871">
    <property type="term" value="F:5-methyltetrahydropteroyltriglutamate-homocysteine S-methyltransferase activity"/>
    <property type="evidence" value="ECO:0007669"/>
    <property type="project" value="InterPro"/>
</dbReference>
<dbReference type="CDD" id="cd03311">
    <property type="entry name" value="CIMS_C_terminal_like"/>
    <property type="match status" value="1"/>
</dbReference>
<keyword evidence="3" id="KW-0862">Zinc</keyword>
<organism evidence="5 6">
    <name type="scientific">Acrocarpospora corrugata</name>
    <dbReference type="NCBI Taxonomy" id="35763"/>
    <lineage>
        <taxon>Bacteria</taxon>
        <taxon>Bacillati</taxon>
        <taxon>Actinomycetota</taxon>
        <taxon>Actinomycetes</taxon>
        <taxon>Streptosporangiales</taxon>
        <taxon>Streptosporangiaceae</taxon>
        <taxon>Acrocarpospora</taxon>
    </lineage>
</organism>
<dbReference type="OrthoDB" id="244285at2"/>